<feature type="region of interest" description="Disordered" evidence="1">
    <location>
        <begin position="94"/>
        <end position="136"/>
    </location>
</feature>
<evidence type="ECO:0000313" key="2">
    <source>
        <dbReference type="EMBL" id="KAK3107371.1"/>
    </source>
</evidence>
<name>A0AA89C3D4_PINIB</name>
<comment type="caution">
    <text evidence="2">The sequence shown here is derived from an EMBL/GenBank/DDBJ whole genome shotgun (WGS) entry which is preliminary data.</text>
</comment>
<reference evidence="2" key="1">
    <citation type="submission" date="2019-08" db="EMBL/GenBank/DDBJ databases">
        <title>The improved chromosome-level genome for the pearl oyster Pinctada fucata martensii using PacBio sequencing and Hi-C.</title>
        <authorList>
            <person name="Zheng Z."/>
        </authorList>
    </citation>
    <scope>NUCLEOTIDE SEQUENCE</scope>
    <source>
        <strain evidence="2">ZZ-2019</strain>
        <tissue evidence="2">Adductor muscle</tissue>
    </source>
</reference>
<accession>A0AA89C3D4</accession>
<proteinExistence type="predicted"/>
<evidence type="ECO:0000313" key="3">
    <source>
        <dbReference type="Proteomes" id="UP001186944"/>
    </source>
</evidence>
<evidence type="ECO:0000256" key="1">
    <source>
        <dbReference type="SAM" id="MobiDB-lite"/>
    </source>
</evidence>
<dbReference type="EMBL" id="VSWD01000002">
    <property type="protein sequence ID" value="KAK3107371.1"/>
    <property type="molecule type" value="Genomic_DNA"/>
</dbReference>
<protein>
    <submittedName>
        <fullName evidence="2">Uncharacterized protein</fullName>
    </submittedName>
</protein>
<dbReference type="AlphaFoldDB" id="A0AA89C3D4"/>
<sequence>MTTHKPTKPMGKRCRLRTAICLVSSRRCSYPGLRAHNPPTIPITQRSRRTYNCGVKQPPHCQMTARRRGPSNTDGVTDAVTVPHAADHGVADSVTIPNTADHGVTDAVTVPNTADHGVTDANMHRRNPLPHAADHGVTNAVTVPNTADNGVTDAVTVPHSAEHGVSDAVTEPYTPDHGVTDAVIVQRSRGS</sequence>
<organism evidence="2 3">
    <name type="scientific">Pinctada imbricata</name>
    <name type="common">Atlantic pearl-oyster</name>
    <name type="synonym">Pinctada martensii</name>
    <dbReference type="NCBI Taxonomy" id="66713"/>
    <lineage>
        <taxon>Eukaryota</taxon>
        <taxon>Metazoa</taxon>
        <taxon>Spiralia</taxon>
        <taxon>Lophotrochozoa</taxon>
        <taxon>Mollusca</taxon>
        <taxon>Bivalvia</taxon>
        <taxon>Autobranchia</taxon>
        <taxon>Pteriomorphia</taxon>
        <taxon>Pterioida</taxon>
        <taxon>Pterioidea</taxon>
        <taxon>Pteriidae</taxon>
        <taxon>Pinctada</taxon>
    </lineage>
</organism>
<dbReference type="Proteomes" id="UP001186944">
    <property type="component" value="Unassembled WGS sequence"/>
</dbReference>
<gene>
    <name evidence="2" type="ORF">FSP39_012940</name>
</gene>
<keyword evidence="3" id="KW-1185">Reference proteome</keyword>